<evidence type="ECO:0000313" key="1">
    <source>
        <dbReference type="EMBL" id="KAI4386482.1"/>
    </source>
</evidence>
<organism evidence="1 2">
    <name type="scientific">Melastoma candidum</name>
    <dbReference type="NCBI Taxonomy" id="119954"/>
    <lineage>
        <taxon>Eukaryota</taxon>
        <taxon>Viridiplantae</taxon>
        <taxon>Streptophyta</taxon>
        <taxon>Embryophyta</taxon>
        <taxon>Tracheophyta</taxon>
        <taxon>Spermatophyta</taxon>
        <taxon>Magnoliopsida</taxon>
        <taxon>eudicotyledons</taxon>
        <taxon>Gunneridae</taxon>
        <taxon>Pentapetalae</taxon>
        <taxon>rosids</taxon>
        <taxon>malvids</taxon>
        <taxon>Myrtales</taxon>
        <taxon>Melastomataceae</taxon>
        <taxon>Melastomatoideae</taxon>
        <taxon>Melastomateae</taxon>
        <taxon>Melastoma</taxon>
    </lineage>
</organism>
<gene>
    <name evidence="1" type="ORF">MLD38_004412</name>
</gene>
<dbReference type="EMBL" id="CM042881">
    <property type="protein sequence ID" value="KAI4386482.1"/>
    <property type="molecule type" value="Genomic_DNA"/>
</dbReference>
<evidence type="ECO:0000313" key="2">
    <source>
        <dbReference type="Proteomes" id="UP001057402"/>
    </source>
</evidence>
<protein>
    <submittedName>
        <fullName evidence="1">Uncharacterized protein</fullName>
    </submittedName>
</protein>
<dbReference type="Proteomes" id="UP001057402">
    <property type="component" value="Chromosome 2"/>
</dbReference>
<comment type="caution">
    <text evidence="1">The sequence shown here is derived from an EMBL/GenBank/DDBJ whole genome shotgun (WGS) entry which is preliminary data.</text>
</comment>
<name>A0ACB9SE63_9MYRT</name>
<accession>A0ACB9SE63</accession>
<proteinExistence type="predicted"/>
<sequence length="107" mass="11796">MPSPNKFATALHCSTNRITLLLVYALLEWILIALLLANSLFSYLILCFSDYFGLHPPAPSAPPPNICSALGRGGPSLFVGITWMESPVVGSPRVRKMQVMIARHRYP</sequence>
<keyword evidence="2" id="KW-1185">Reference proteome</keyword>
<reference evidence="2" key="1">
    <citation type="journal article" date="2023" name="Front. Plant Sci.">
        <title>Chromosomal-level genome assembly of Melastoma candidum provides insights into trichome evolution.</title>
        <authorList>
            <person name="Zhong Y."/>
            <person name="Wu W."/>
            <person name="Sun C."/>
            <person name="Zou P."/>
            <person name="Liu Y."/>
            <person name="Dai S."/>
            <person name="Zhou R."/>
        </authorList>
    </citation>
    <scope>NUCLEOTIDE SEQUENCE [LARGE SCALE GENOMIC DNA]</scope>
</reference>